<dbReference type="AlphaFoldDB" id="A0A5C6EB46"/>
<feature type="chain" id="PRO_5022920289" evidence="1">
    <location>
        <begin position="29"/>
        <end position="389"/>
    </location>
</feature>
<accession>A0A5C6EB46</accession>
<evidence type="ECO:0000256" key="1">
    <source>
        <dbReference type="SAM" id="SignalP"/>
    </source>
</evidence>
<proteinExistence type="predicted"/>
<dbReference type="GO" id="GO:0016491">
    <property type="term" value="F:oxidoreductase activity"/>
    <property type="evidence" value="ECO:0007669"/>
    <property type="project" value="InterPro"/>
</dbReference>
<dbReference type="EMBL" id="SJPY01000001">
    <property type="protein sequence ID" value="TWU45714.1"/>
    <property type="molecule type" value="Genomic_DNA"/>
</dbReference>
<dbReference type="SUPFAM" id="SSF52833">
    <property type="entry name" value="Thioredoxin-like"/>
    <property type="match status" value="2"/>
</dbReference>
<gene>
    <name evidence="3" type="primary">resA_3</name>
    <name evidence="3" type="ORF">Q31b_08900</name>
</gene>
<sequence precursor="true">MLIQCRIPAGLCLLLSFLFIANTTPGKAAEAEFPDDWYFSGQETLRSNLEGSAAIEWSTDTWIGDETTLSDCRGKVVVIDFWATWCGPCVASIPKNIELVESYPDELVFIGMHSAASGWNKADQMVKDRQINYAVALDSGETTDAYGVNAYPTYVIIDRSGTVRAAGVQPSHVKSIVSKLVEESGPTSWATSLPGLDSDWFYNGSLRMPTWQDQLGQPAKPIRGRSWWNPDDVEQSDELEAFEEERPTGVVRVLHFTRPGLAITDAQLKSLNDTAGKYAPQGVDFAVVCDQESDWDSVRAFAAEIDLSVPLVLDQPIEEAGGDEASVLDQAKPESITKPREAGKTAQSYHVRVAPVTLVIDRDGRIRATGLKIEKLSNALDRLLAERSQ</sequence>
<keyword evidence="1" id="KW-0732">Signal</keyword>
<dbReference type="RefSeq" id="WP_197170892.1">
    <property type="nucleotide sequence ID" value="NZ_SJPY01000001.1"/>
</dbReference>
<dbReference type="Pfam" id="PF08534">
    <property type="entry name" value="Redoxin"/>
    <property type="match status" value="1"/>
</dbReference>
<keyword evidence="4" id="KW-1185">Reference proteome</keyword>
<name>A0A5C6EB46_9BACT</name>
<dbReference type="CDD" id="cd02966">
    <property type="entry name" value="TlpA_like_family"/>
    <property type="match status" value="1"/>
</dbReference>
<dbReference type="PANTHER" id="PTHR42852:SF17">
    <property type="entry name" value="THIOREDOXIN-LIKE PROTEIN HI_1115"/>
    <property type="match status" value="1"/>
</dbReference>
<feature type="signal peptide" evidence="1">
    <location>
        <begin position="1"/>
        <end position="28"/>
    </location>
</feature>
<dbReference type="Gene3D" id="3.40.30.10">
    <property type="entry name" value="Glutaredoxin"/>
    <property type="match status" value="2"/>
</dbReference>
<evidence type="ECO:0000313" key="4">
    <source>
        <dbReference type="Proteomes" id="UP000315471"/>
    </source>
</evidence>
<dbReference type="Proteomes" id="UP000315471">
    <property type="component" value="Unassembled WGS sequence"/>
</dbReference>
<feature type="domain" description="Thioredoxin" evidence="2">
    <location>
        <begin position="48"/>
        <end position="186"/>
    </location>
</feature>
<dbReference type="PROSITE" id="PS51352">
    <property type="entry name" value="THIOREDOXIN_2"/>
    <property type="match status" value="1"/>
</dbReference>
<dbReference type="InterPro" id="IPR013766">
    <property type="entry name" value="Thioredoxin_domain"/>
</dbReference>
<reference evidence="3 4" key="1">
    <citation type="submission" date="2019-02" db="EMBL/GenBank/DDBJ databases">
        <title>Deep-cultivation of Planctomycetes and their phenomic and genomic characterization uncovers novel biology.</title>
        <authorList>
            <person name="Wiegand S."/>
            <person name="Jogler M."/>
            <person name="Boedeker C."/>
            <person name="Pinto D."/>
            <person name="Vollmers J."/>
            <person name="Rivas-Marin E."/>
            <person name="Kohn T."/>
            <person name="Peeters S.H."/>
            <person name="Heuer A."/>
            <person name="Rast P."/>
            <person name="Oberbeckmann S."/>
            <person name="Bunk B."/>
            <person name="Jeske O."/>
            <person name="Meyerdierks A."/>
            <person name="Storesund J.E."/>
            <person name="Kallscheuer N."/>
            <person name="Luecker S."/>
            <person name="Lage O.M."/>
            <person name="Pohl T."/>
            <person name="Merkel B.J."/>
            <person name="Hornburger P."/>
            <person name="Mueller R.-W."/>
            <person name="Bruemmer F."/>
            <person name="Labrenz M."/>
            <person name="Spormann A.M."/>
            <person name="Op Den Camp H."/>
            <person name="Overmann J."/>
            <person name="Amann R."/>
            <person name="Jetten M.S.M."/>
            <person name="Mascher T."/>
            <person name="Medema M.H."/>
            <person name="Devos D.P."/>
            <person name="Kaster A.-K."/>
            <person name="Ovreas L."/>
            <person name="Rohde M."/>
            <person name="Galperin M.Y."/>
            <person name="Jogler C."/>
        </authorList>
    </citation>
    <scope>NUCLEOTIDE SEQUENCE [LARGE SCALE GENOMIC DNA]</scope>
    <source>
        <strain evidence="3 4">Q31b</strain>
    </source>
</reference>
<evidence type="ECO:0000259" key="2">
    <source>
        <dbReference type="PROSITE" id="PS51352"/>
    </source>
</evidence>
<evidence type="ECO:0000313" key="3">
    <source>
        <dbReference type="EMBL" id="TWU45714.1"/>
    </source>
</evidence>
<dbReference type="PANTHER" id="PTHR42852">
    <property type="entry name" value="THIOL:DISULFIDE INTERCHANGE PROTEIN DSBE"/>
    <property type="match status" value="1"/>
</dbReference>
<dbReference type="InterPro" id="IPR050553">
    <property type="entry name" value="Thioredoxin_ResA/DsbE_sf"/>
</dbReference>
<protein>
    <submittedName>
        <fullName evidence="3">Thiol-disulfide oxidoreductase ResA</fullName>
    </submittedName>
</protein>
<dbReference type="InterPro" id="IPR013740">
    <property type="entry name" value="Redoxin"/>
</dbReference>
<organism evidence="3 4">
    <name type="scientific">Novipirellula aureliae</name>
    <dbReference type="NCBI Taxonomy" id="2527966"/>
    <lineage>
        <taxon>Bacteria</taxon>
        <taxon>Pseudomonadati</taxon>
        <taxon>Planctomycetota</taxon>
        <taxon>Planctomycetia</taxon>
        <taxon>Pirellulales</taxon>
        <taxon>Pirellulaceae</taxon>
        <taxon>Novipirellula</taxon>
    </lineage>
</organism>
<dbReference type="InterPro" id="IPR036249">
    <property type="entry name" value="Thioredoxin-like_sf"/>
</dbReference>
<comment type="caution">
    <text evidence="3">The sequence shown here is derived from an EMBL/GenBank/DDBJ whole genome shotgun (WGS) entry which is preliminary data.</text>
</comment>